<accession>A0A0R2FDB2</accession>
<dbReference type="PATRIC" id="fig|1423804.4.peg.384"/>
<evidence type="ECO:0008006" key="4">
    <source>
        <dbReference type="Google" id="ProtNLM"/>
    </source>
</evidence>
<evidence type="ECO:0000256" key="1">
    <source>
        <dbReference type="SAM" id="Phobius"/>
    </source>
</evidence>
<feature type="transmembrane region" description="Helical" evidence="1">
    <location>
        <begin position="176"/>
        <end position="192"/>
    </location>
</feature>
<dbReference type="EMBL" id="AYZM01000073">
    <property type="protein sequence ID" value="KRN25291.1"/>
    <property type="molecule type" value="Genomic_DNA"/>
</dbReference>
<feature type="transmembrane region" description="Helical" evidence="1">
    <location>
        <begin position="438"/>
        <end position="457"/>
    </location>
</feature>
<feature type="transmembrane region" description="Helical" evidence="1">
    <location>
        <begin position="411"/>
        <end position="432"/>
    </location>
</feature>
<sequence length="476" mass="53536">MAVILAAILSCVLLFVPPINGLADNGDFYRATLSNGLYRLPSHVNQYLDYVIPKFGIYQYFNENKAVVLTSQSLFVRAAILLNKLFYSHTVFDIRFLGAIYEAFYLGAIYLLTKSLVYPFRKGRSYAVALIVVFVFADSSFTLYFNSFFGEPEMFIAALYSFAAVMLLARHCYQRNWPSVVLFFVSTIFLITSKQQNAPLALSYMVVAAGLLFLPHFKARKLAIMLGMGTLAASGVIIYASINTDFNNYNLYQSFSHGVLMETSDPSHKIAKDGQMSERFALMRSQDYYAKTFDPVKPTGKFVENHLLNHYSMGWVLKYYAKNHRQFLNLMDLASKDVMITQVKAVGDYPANSGHRAGEQTKFFTLYSTYMGAFFPGKFAFICLLAVVFSAVYAVSAYLDFKAGRTMGILRFCQVAGLMTIFVFVPFIAIIGDGDADLAKHMFMAPVSLDLVLVLFASDMLNHRLWLTEEGGETDE</sequence>
<feature type="transmembrane region" description="Helical" evidence="1">
    <location>
        <begin position="379"/>
        <end position="399"/>
    </location>
</feature>
<feature type="transmembrane region" description="Helical" evidence="1">
    <location>
        <begin position="94"/>
        <end position="113"/>
    </location>
</feature>
<name>A0A0R2FDB2_9LACO</name>
<keyword evidence="3" id="KW-1185">Reference proteome</keyword>
<feature type="transmembrane region" description="Helical" evidence="1">
    <location>
        <begin position="125"/>
        <end position="146"/>
    </location>
</feature>
<feature type="transmembrane region" description="Helical" evidence="1">
    <location>
        <begin position="198"/>
        <end position="215"/>
    </location>
</feature>
<dbReference type="STRING" id="1423804.FD14_GL000353"/>
<dbReference type="AlphaFoldDB" id="A0A0R2FDB2"/>
<reference evidence="2 3" key="1">
    <citation type="journal article" date="2015" name="Genome Announc.">
        <title>Expanding the biotechnology potential of lactobacilli through comparative genomics of 213 strains and associated genera.</title>
        <authorList>
            <person name="Sun Z."/>
            <person name="Harris H.M."/>
            <person name="McCann A."/>
            <person name="Guo C."/>
            <person name="Argimon S."/>
            <person name="Zhang W."/>
            <person name="Yang X."/>
            <person name="Jeffery I.B."/>
            <person name="Cooney J.C."/>
            <person name="Kagawa T.F."/>
            <person name="Liu W."/>
            <person name="Song Y."/>
            <person name="Salvetti E."/>
            <person name="Wrobel A."/>
            <person name="Rasinkangas P."/>
            <person name="Parkhill J."/>
            <person name="Rea M.C."/>
            <person name="O'Sullivan O."/>
            <person name="Ritari J."/>
            <person name="Douillard F.P."/>
            <person name="Paul Ross R."/>
            <person name="Yang R."/>
            <person name="Briner A.E."/>
            <person name="Felis G.E."/>
            <person name="de Vos W.M."/>
            <person name="Barrangou R."/>
            <person name="Klaenhammer T.R."/>
            <person name="Caufield P.W."/>
            <person name="Cui Y."/>
            <person name="Zhang H."/>
            <person name="O'Toole P.W."/>
        </authorList>
    </citation>
    <scope>NUCLEOTIDE SEQUENCE [LARGE SCALE GENOMIC DNA]</scope>
    <source>
        <strain evidence="2 3">DSM 23365</strain>
    </source>
</reference>
<dbReference type="Proteomes" id="UP000051442">
    <property type="component" value="Unassembled WGS sequence"/>
</dbReference>
<protein>
    <recommendedName>
        <fullName evidence="4">Glycosyltransferase RgtA/B/C/D-like domain-containing protein</fullName>
    </recommendedName>
</protein>
<keyword evidence="1" id="KW-1133">Transmembrane helix</keyword>
<evidence type="ECO:0000313" key="3">
    <source>
        <dbReference type="Proteomes" id="UP000051442"/>
    </source>
</evidence>
<keyword evidence="1" id="KW-0812">Transmembrane</keyword>
<evidence type="ECO:0000313" key="2">
    <source>
        <dbReference type="EMBL" id="KRN25291.1"/>
    </source>
</evidence>
<gene>
    <name evidence="2" type="ORF">FD14_GL000353</name>
</gene>
<organism evidence="2 3">
    <name type="scientific">Secundilactobacillus similis DSM 23365 = JCM 2765</name>
    <dbReference type="NCBI Taxonomy" id="1423804"/>
    <lineage>
        <taxon>Bacteria</taxon>
        <taxon>Bacillati</taxon>
        <taxon>Bacillota</taxon>
        <taxon>Bacilli</taxon>
        <taxon>Lactobacillales</taxon>
        <taxon>Lactobacillaceae</taxon>
        <taxon>Secundilactobacillus</taxon>
    </lineage>
</organism>
<comment type="caution">
    <text evidence="2">The sequence shown here is derived from an EMBL/GenBank/DDBJ whole genome shotgun (WGS) entry which is preliminary data.</text>
</comment>
<keyword evidence="1" id="KW-0472">Membrane</keyword>
<proteinExistence type="predicted"/>
<feature type="transmembrane region" description="Helical" evidence="1">
    <location>
        <begin position="152"/>
        <end position="169"/>
    </location>
</feature>
<feature type="transmembrane region" description="Helical" evidence="1">
    <location>
        <begin position="222"/>
        <end position="242"/>
    </location>
</feature>